<dbReference type="GO" id="GO:0008270">
    <property type="term" value="F:zinc ion binding"/>
    <property type="evidence" value="ECO:0007669"/>
    <property type="project" value="UniProtKB-KW"/>
</dbReference>
<dbReference type="Pfam" id="PF00096">
    <property type="entry name" value="zf-C2H2"/>
    <property type="match status" value="4"/>
</dbReference>
<dbReference type="GO" id="GO:0000981">
    <property type="term" value="F:DNA-binding transcription factor activity, RNA polymerase II-specific"/>
    <property type="evidence" value="ECO:0007669"/>
    <property type="project" value="TreeGrafter"/>
</dbReference>
<evidence type="ECO:0000256" key="3">
    <source>
        <dbReference type="ARBA" id="ARBA00022771"/>
    </source>
</evidence>
<keyword evidence="4" id="KW-0862">Zinc</keyword>
<dbReference type="EMBL" id="OA575948">
    <property type="protein sequence ID" value="CAD7205608.1"/>
    <property type="molecule type" value="Genomic_DNA"/>
</dbReference>
<dbReference type="PANTHER" id="PTHR24408:SF58">
    <property type="entry name" value="TRANSCRIPTION FACTOR (TFIIIA), PUTATIVE (AFU_ORTHOLOGUE AFUA_1G05150)-RELATED"/>
    <property type="match status" value="1"/>
</dbReference>
<proteinExistence type="predicted"/>
<organism evidence="7">
    <name type="scientific">Timema douglasi</name>
    <name type="common">Walking stick</name>
    <dbReference type="NCBI Taxonomy" id="61478"/>
    <lineage>
        <taxon>Eukaryota</taxon>
        <taxon>Metazoa</taxon>
        <taxon>Ecdysozoa</taxon>
        <taxon>Arthropoda</taxon>
        <taxon>Hexapoda</taxon>
        <taxon>Insecta</taxon>
        <taxon>Pterygota</taxon>
        <taxon>Neoptera</taxon>
        <taxon>Polyneoptera</taxon>
        <taxon>Phasmatodea</taxon>
        <taxon>Timematodea</taxon>
        <taxon>Timematoidea</taxon>
        <taxon>Timematidae</taxon>
        <taxon>Timema</taxon>
    </lineage>
</organism>
<evidence type="ECO:0000313" key="7">
    <source>
        <dbReference type="EMBL" id="CAD7205608.1"/>
    </source>
</evidence>
<keyword evidence="3 5" id="KW-0863">Zinc-finger</keyword>
<dbReference type="PANTHER" id="PTHR24408">
    <property type="entry name" value="ZINC FINGER PROTEIN"/>
    <property type="match status" value="1"/>
</dbReference>
<dbReference type="SUPFAM" id="SSF57667">
    <property type="entry name" value="beta-beta-alpha zinc fingers"/>
    <property type="match status" value="2"/>
</dbReference>
<dbReference type="PROSITE" id="PS00028">
    <property type="entry name" value="ZINC_FINGER_C2H2_1"/>
    <property type="match status" value="4"/>
</dbReference>
<reference evidence="7" key="1">
    <citation type="submission" date="2020-11" db="EMBL/GenBank/DDBJ databases">
        <authorList>
            <person name="Tran Van P."/>
        </authorList>
    </citation>
    <scope>NUCLEOTIDE SEQUENCE</scope>
</reference>
<dbReference type="SMART" id="SM00355">
    <property type="entry name" value="ZnF_C2H2"/>
    <property type="match status" value="4"/>
</dbReference>
<accession>A0A7R8VY58</accession>
<evidence type="ECO:0000256" key="4">
    <source>
        <dbReference type="ARBA" id="ARBA00022833"/>
    </source>
</evidence>
<dbReference type="FunFam" id="3.30.160.60:FF:000446">
    <property type="entry name" value="Zinc finger protein"/>
    <property type="match status" value="1"/>
</dbReference>
<evidence type="ECO:0000256" key="5">
    <source>
        <dbReference type="PROSITE-ProRule" id="PRU00042"/>
    </source>
</evidence>
<dbReference type="FunFam" id="3.30.160.60:FF:000671">
    <property type="entry name" value="Zinc finger protein 26"/>
    <property type="match status" value="1"/>
</dbReference>
<protein>
    <recommendedName>
        <fullName evidence="6">C2H2-type domain-containing protein</fullName>
    </recommendedName>
</protein>
<feature type="domain" description="C2H2-type" evidence="6">
    <location>
        <begin position="166"/>
        <end position="193"/>
    </location>
</feature>
<keyword evidence="1" id="KW-0479">Metal-binding</keyword>
<dbReference type="InterPro" id="IPR036236">
    <property type="entry name" value="Znf_C2H2_sf"/>
</dbReference>
<feature type="domain" description="C2H2-type" evidence="6">
    <location>
        <begin position="105"/>
        <end position="132"/>
    </location>
</feature>
<feature type="domain" description="C2H2-type" evidence="6">
    <location>
        <begin position="194"/>
        <end position="221"/>
    </location>
</feature>
<dbReference type="PROSITE" id="PS50157">
    <property type="entry name" value="ZINC_FINGER_C2H2_2"/>
    <property type="match status" value="4"/>
</dbReference>
<dbReference type="InterPro" id="IPR013087">
    <property type="entry name" value="Znf_C2H2_type"/>
</dbReference>
<name>A0A7R8VY58_TIMDO</name>
<keyword evidence="2" id="KW-0677">Repeat</keyword>
<dbReference type="Gene3D" id="3.30.160.60">
    <property type="entry name" value="Classic Zinc Finger"/>
    <property type="match status" value="4"/>
</dbReference>
<gene>
    <name evidence="7" type="ORF">TDIB3V08_LOCUS11758</name>
</gene>
<evidence type="ECO:0000256" key="2">
    <source>
        <dbReference type="ARBA" id="ARBA00022737"/>
    </source>
</evidence>
<sequence>MKCECNEEDNERSEPLPLAIEVSTLSSSLPFIKEEIKNELDCHATQVKLESTIESVLHSFIKPEKTSNAPASGVCEELRFKEELCFDESSIDVSENKSIREHRPHKCDECGKCFKEKRKLKIHLTSHGEHRPQKCVICGKRFKLNTSLKSHLITHILITHGEHRPHKCDVCGKCFILNSYLKSHLASHSEHRLHKCDICGKCFKKNFNLKRHLGVHGVEIEVRTAGAAEYLGVNFLERCIWRCLVEKSDDGKRHTDPQGHSAVQLPPLRQYAQCT</sequence>
<evidence type="ECO:0000259" key="6">
    <source>
        <dbReference type="PROSITE" id="PS50157"/>
    </source>
</evidence>
<dbReference type="AlphaFoldDB" id="A0A7R8VY58"/>
<dbReference type="GO" id="GO:0043565">
    <property type="term" value="F:sequence-specific DNA binding"/>
    <property type="evidence" value="ECO:0007669"/>
    <property type="project" value="TreeGrafter"/>
</dbReference>
<evidence type="ECO:0000256" key="1">
    <source>
        <dbReference type="ARBA" id="ARBA00022723"/>
    </source>
</evidence>
<feature type="domain" description="C2H2-type" evidence="6">
    <location>
        <begin position="133"/>
        <end position="165"/>
    </location>
</feature>
<dbReference type="GO" id="GO:0005634">
    <property type="term" value="C:nucleus"/>
    <property type="evidence" value="ECO:0007669"/>
    <property type="project" value="TreeGrafter"/>
</dbReference>